<dbReference type="RefSeq" id="WP_245842779.1">
    <property type="nucleotide sequence ID" value="NZ_FZOS01000008.1"/>
</dbReference>
<sequence>MKAGGLTPEKIALKRATGEMIKGVGGLEVAAMHCRVGKTRLAQAADARNPDNAEQFVAIDVVQDLEPLARGRAGWPHVLRELATSMGFDLVERPTAEPDSDDWHEQMSELAEAGAGITRGLCAALKGDRRITPHEIKEFGLIGQVDDLIGDAVRLRAMLKMVEAGQ</sequence>
<evidence type="ECO:0000313" key="2">
    <source>
        <dbReference type="Proteomes" id="UP000198281"/>
    </source>
</evidence>
<organism evidence="1 2">
    <name type="scientific">Edaphosphingomonas laterariae</name>
    <dbReference type="NCBI Taxonomy" id="861865"/>
    <lineage>
        <taxon>Bacteria</taxon>
        <taxon>Pseudomonadati</taxon>
        <taxon>Pseudomonadota</taxon>
        <taxon>Alphaproteobacteria</taxon>
        <taxon>Sphingomonadales</taxon>
        <taxon>Rhizorhabdaceae</taxon>
        <taxon>Edaphosphingomonas</taxon>
    </lineage>
</organism>
<reference evidence="2" key="1">
    <citation type="submission" date="2017-06" db="EMBL/GenBank/DDBJ databases">
        <authorList>
            <person name="Varghese N."/>
            <person name="Submissions S."/>
        </authorList>
    </citation>
    <scope>NUCLEOTIDE SEQUENCE [LARGE SCALE GENOMIC DNA]</scope>
    <source>
        <strain evidence="2">LNB2</strain>
    </source>
</reference>
<dbReference type="AlphaFoldDB" id="A0A239FB09"/>
<protein>
    <recommendedName>
        <fullName evidence="3">Phage regulatory protein CII (CP76)</fullName>
    </recommendedName>
</protein>
<accession>A0A239FB09</accession>
<evidence type="ECO:0000313" key="1">
    <source>
        <dbReference type="EMBL" id="SNS53698.1"/>
    </source>
</evidence>
<proteinExistence type="predicted"/>
<gene>
    <name evidence="1" type="ORF">SAMN06295912_108139</name>
</gene>
<name>A0A239FB09_9SPHN</name>
<dbReference type="EMBL" id="FZOS01000008">
    <property type="protein sequence ID" value="SNS53698.1"/>
    <property type="molecule type" value="Genomic_DNA"/>
</dbReference>
<evidence type="ECO:0008006" key="3">
    <source>
        <dbReference type="Google" id="ProtNLM"/>
    </source>
</evidence>
<dbReference type="Proteomes" id="UP000198281">
    <property type="component" value="Unassembled WGS sequence"/>
</dbReference>
<keyword evidence="2" id="KW-1185">Reference proteome</keyword>